<gene>
    <name evidence="1" type="ORF">HAX54_046843</name>
</gene>
<proteinExistence type="predicted"/>
<dbReference type="EMBL" id="JACEIK010007451">
    <property type="protein sequence ID" value="MCE3050289.1"/>
    <property type="molecule type" value="Genomic_DNA"/>
</dbReference>
<accession>A0ABS8WJG6</accession>
<organism evidence="1 2">
    <name type="scientific">Datura stramonium</name>
    <name type="common">Jimsonweed</name>
    <name type="synonym">Common thornapple</name>
    <dbReference type="NCBI Taxonomy" id="4076"/>
    <lineage>
        <taxon>Eukaryota</taxon>
        <taxon>Viridiplantae</taxon>
        <taxon>Streptophyta</taxon>
        <taxon>Embryophyta</taxon>
        <taxon>Tracheophyta</taxon>
        <taxon>Spermatophyta</taxon>
        <taxon>Magnoliopsida</taxon>
        <taxon>eudicotyledons</taxon>
        <taxon>Gunneridae</taxon>
        <taxon>Pentapetalae</taxon>
        <taxon>asterids</taxon>
        <taxon>lamiids</taxon>
        <taxon>Solanales</taxon>
        <taxon>Solanaceae</taxon>
        <taxon>Solanoideae</taxon>
        <taxon>Datureae</taxon>
        <taxon>Datura</taxon>
    </lineage>
</organism>
<protein>
    <submittedName>
        <fullName evidence="1">Uncharacterized protein</fullName>
    </submittedName>
</protein>
<keyword evidence="2" id="KW-1185">Reference proteome</keyword>
<name>A0ABS8WJG6_DATST</name>
<reference evidence="1 2" key="1">
    <citation type="journal article" date="2021" name="BMC Genomics">
        <title>Datura genome reveals duplications of psychoactive alkaloid biosynthetic genes and high mutation rate following tissue culture.</title>
        <authorList>
            <person name="Rajewski A."/>
            <person name="Carter-House D."/>
            <person name="Stajich J."/>
            <person name="Litt A."/>
        </authorList>
    </citation>
    <scope>NUCLEOTIDE SEQUENCE [LARGE SCALE GENOMIC DNA]</scope>
    <source>
        <strain evidence="1">AR-01</strain>
    </source>
</reference>
<sequence length="65" mass="6971">CLFMGVIDMCEIDLGTTTFGNSLVRSGKTPMECRSNFKVGFRPLIRSCVTLVVCGSGPVTHCLTA</sequence>
<evidence type="ECO:0000313" key="1">
    <source>
        <dbReference type="EMBL" id="MCE3050289.1"/>
    </source>
</evidence>
<comment type="caution">
    <text evidence="1">The sequence shown here is derived from an EMBL/GenBank/DDBJ whole genome shotgun (WGS) entry which is preliminary data.</text>
</comment>
<evidence type="ECO:0000313" key="2">
    <source>
        <dbReference type="Proteomes" id="UP000823775"/>
    </source>
</evidence>
<dbReference type="Proteomes" id="UP000823775">
    <property type="component" value="Unassembled WGS sequence"/>
</dbReference>
<feature type="non-terminal residue" evidence="1">
    <location>
        <position position="1"/>
    </location>
</feature>
<feature type="non-terminal residue" evidence="1">
    <location>
        <position position="65"/>
    </location>
</feature>